<evidence type="ECO:0000313" key="2">
    <source>
        <dbReference type="EMBL" id="KAL3286080.1"/>
    </source>
</evidence>
<keyword evidence="1" id="KW-0812">Transmembrane</keyword>
<keyword evidence="1" id="KW-0472">Membrane</keyword>
<feature type="transmembrane region" description="Helical" evidence="1">
    <location>
        <begin position="31"/>
        <end position="50"/>
    </location>
</feature>
<keyword evidence="1" id="KW-1133">Transmembrane helix</keyword>
<proteinExistence type="predicted"/>
<sequence>MFVIYPMKGKCHHVNENYNGDTVFWFHRPSVIFPLLVILINFFGSVLYMFNMLRVCGGQERLDCLLECHDHLLIINSIICLFLLGWKITKRAEELNYLSNILKNRNFFGFENFICGKCGRFVYSINHINIFGALGCIFIFGFASFAAKGTEIFNYHDICMFVCQGMQVTAAAIIIQKLILIRIIYRAVDRSIRQRFLSAYRRGKGRTSLEEDLRKIIHLYLDLKVVTDKICEFINPMALIWLTSHIALSVFNFYALVQVINIRAAHVIAFAQIKTTVKLMVLFSIFCDCQHILDQKGMDILNYHDFCMLVCNGIQVTIATQVSQKLVLIRIIYRAVYRSIRQRFNAAYGRECGRANMDQDLRKLIHLYLDLKVVTNKICEFIDPMVLIWLTSHIALSVFNIYAIVQSINVRPALLILLDQTKTMVQIMVMISIFTDCQHIVDQVRKLTGNSV</sequence>
<feature type="transmembrane region" description="Helical" evidence="1">
    <location>
        <begin position="128"/>
        <end position="147"/>
    </location>
</feature>
<reference evidence="2 3" key="1">
    <citation type="journal article" date="2021" name="BMC Biol.">
        <title>Horizontally acquired antibacterial genes associated with adaptive radiation of ladybird beetles.</title>
        <authorList>
            <person name="Li H.S."/>
            <person name="Tang X.F."/>
            <person name="Huang Y.H."/>
            <person name="Xu Z.Y."/>
            <person name="Chen M.L."/>
            <person name="Du X.Y."/>
            <person name="Qiu B.Y."/>
            <person name="Chen P.T."/>
            <person name="Zhang W."/>
            <person name="Slipinski A."/>
            <person name="Escalona H.E."/>
            <person name="Waterhouse R.M."/>
            <person name="Zwick A."/>
            <person name="Pang H."/>
        </authorList>
    </citation>
    <scope>NUCLEOTIDE SEQUENCE [LARGE SCALE GENOMIC DNA]</scope>
    <source>
        <strain evidence="2">SYSU2018</strain>
    </source>
</reference>
<organism evidence="2 3">
    <name type="scientific">Cryptolaemus montrouzieri</name>
    <dbReference type="NCBI Taxonomy" id="559131"/>
    <lineage>
        <taxon>Eukaryota</taxon>
        <taxon>Metazoa</taxon>
        <taxon>Ecdysozoa</taxon>
        <taxon>Arthropoda</taxon>
        <taxon>Hexapoda</taxon>
        <taxon>Insecta</taxon>
        <taxon>Pterygota</taxon>
        <taxon>Neoptera</taxon>
        <taxon>Endopterygota</taxon>
        <taxon>Coleoptera</taxon>
        <taxon>Polyphaga</taxon>
        <taxon>Cucujiformia</taxon>
        <taxon>Coccinelloidea</taxon>
        <taxon>Coccinellidae</taxon>
        <taxon>Scymninae</taxon>
        <taxon>Scymnini</taxon>
        <taxon>Cryptolaemus</taxon>
    </lineage>
</organism>
<comment type="caution">
    <text evidence="2">The sequence shown here is derived from an EMBL/GenBank/DDBJ whole genome shotgun (WGS) entry which is preliminary data.</text>
</comment>
<dbReference type="AlphaFoldDB" id="A0ABD2P5G1"/>
<name>A0ABD2P5G1_9CUCU</name>
<dbReference type="EMBL" id="JABFTP020000185">
    <property type="protein sequence ID" value="KAL3286080.1"/>
    <property type="molecule type" value="Genomic_DNA"/>
</dbReference>
<protein>
    <recommendedName>
        <fullName evidence="4">Gustatory receptor</fullName>
    </recommendedName>
</protein>
<dbReference type="Proteomes" id="UP001516400">
    <property type="component" value="Unassembled WGS sequence"/>
</dbReference>
<accession>A0ABD2P5G1</accession>
<evidence type="ECO:0000313" key="3">
    <source>
        <dbReference type="Proteomes" id="UP001516400"/>
    </source>
</evidence>
<evidence type="ECO:0000256" key="1">
    <source>
        <dbReference type="SAM" id="Phobius"/>
    </source>
</evidence>
<feature type="transmembrane region" description="Helical" evidence="1">
    <location>
        <begin position="159"/>
        <end position="185"/>
    </location>
</feature>
<evidence type="ECO:0008006" key="4">
    <source>
        <dbReference type="Google" id="ProtNLM"/>
    </source>
</evidence>
<feature type="transmembrane region" description="Helical" evidence="1">
    <location>
        <begin position="386"/>
        <end position="405"/>
    </location>
</feature>
<keyword evidence="3" id="KW-1185">Reference proteome</keyword>
<gene>
    <name evidence="2" type="ORF">HHI36_000593</name>
</gene>